<keyword evidence="8" id="KW-0675">Receptor</keyword>
<evidence type="ECO:0008006" key="13">
    <source>
        <dbReference type="Google" id="ProtNLM"/>
    </source>
</evidence>
<dbReference type="GO" id="GO:0004984">
    <property type="term" value="F:olfactory receptor activity"/>
    <property type="evidence" value="ECO:0007669"/>
    <property type="project" value="InterPro"/>
</dbReference>
<keyword evidence="6 10" id="KW-1133">Transmembrane helix</keyword>
<dbReference type="EMBL" id="JALNTZ010000002">
    <property type="protein sequence ID" value="KAJ3663344.1"/>
    <property type="molecule type" value="Genomic_DNA"/>
</dbReference>
<dbReference type="GO" id="GO:0007165">
    <property type="term" value="P:signal transduction"/>
    <property type="evidence" value="ECO:0007669"/>
    <property type="project" value="UniProtKB-KW"/>
</dbReference>
<comment type="subcellular location">
    <subcellularLocation>
        <location evidence="1">Cell membrane</location>
        <topology evidence="1">Multi-pass membrane protein</topology>
    </subcellularLocation>
</comment>
<evidence type="ECO:0000256" key="5">
    <source>
        <dbReference type="ARBA" id="ARBA00022725"/>
    </source>
</evidence>
<evidence type="ECO:0000313" key="12">
    <source>
        <dbReference type="Proteomes" id="UP001168821"/>
    </source>
</evidence>
<feature type="transmembrane region" description="Helical" evidence="10">
    <location>
        <begin position="287"/>
        <end position="307"/>
    </location>
</feature>
<keyword evidence="3" id="KW-0716">Sensory transduction</keyword>
<organism evidence="11 12">
    <name type="scientific">Zophobas morio</name>
    <dbReference type="NCBI Taxonomy" id="2755281"/>
    <lineage>
        <taxon>Eukaryota</taxon>
        <taxon>Metazoa</taxon>
        <taxon>Ecdysozoa</taxon>
        <taxon>Arthropoda</taxon>
        <taxon>Hexapoda</taxon>
        <taxon>Insecta</taxon>
        <taxon>Pterygota</taxon>
        <taxon>Neoptera</taxon>
        <taxon>Endopterygota</taxon>
        <taxon>Coleoptera</taxon>
        <taxon>Polyphaga</taxon>
        <taxon>Cucujiformia</taxon>
        <taxon>Tenebrionidae</taxon>
        <taxon>Zophobas</taxon>
    </lineage>
</organism>
<feature type="transmembrane region" description="Helical" evidence="10">
    <location>
        <begin position="258"/>
        <end position="275"/>
    </location>
</feature>
<keyword evidence="9" id="KW-0807">Transducer</keyword>
<feature type="transmembrane region" description="Helical" evidence="10">
    <location>
        <begin position="126"/>
        <end position="146"/>
    </location>
</feature>
<dbReference type="PANTHER" id="PTHR21137">
    <property type="entry name" value="ODORANT RECEPTOR"/>
    <property type="match status" value="1"/>
</dbReference>
<keyword evidence="4 10" id="KW-0812">Transmembrane</keyword>
<feature type="transmembrane region" description="Helical" evidence="10">
    <location>
        <begin position="183"/>
        <end position="205"/>
    </location>
</feature>
<feature type="transmembrane region" description="Helical" evidence="10">
    <location>
        <begin position="36"/>
        <end position="61"/>
    </location>
</feature>
<keyword evidence="12" id="KW-1185">Reference proteome</keyword>
<evidence type="ECO:0000256" key="2">
    <source>
        <dbReference type="ARBA" id="ARBA00022475"/>
    </source>
</evidence>
<evidence type="ECO:0000256" key="10">
    <source>
        <dbReference type="SAM" id="Phobius"/>
    </source>
</evidence>
<evidence type="ECO:0000313" key="11">
    <source>
        <dbReference type="EMBL" id="KAJ3663344.1"/>
    </source>
</evidence>
<evidence type="ECO:0000256" key="8">
    <source>
        <dbReference type="ARBA" id="ARBA00023170"/>
    </source>
</evidence>
<evidence type="ECO:0000256" key="7">
    <source>
        <dbReference type="ARBA" id="ARBA00023136"/>
    </source>
</evidence>
<dbReference type="Pfam" id="PF02949">
    <property type="entry name" value="7tm_6"/>
    <property type="match status" value="1"/>
</dbReference>
<dbReference type="Proteomes" id="UP001168821">
    <property type="component" value="Unassembled WGS sequence"/>
</dbReference>
<evidence type="ECO:0000256" key="9">
    <source>
        <dbReference type="ARBA" id="ARBA00023224"/>
    </source>
</evidence>
<evidence type="ECO:0000256" key="3">
    <source>
        <dbReference type="ARBA" id="ARBA00022606"/>
    </source>
</evidence>
<evidence type="ECO:0000256" key="4">
    <source>
        <dbReference type="ARBA" id="ARBA00022692"/>
    </source>
</evidence>
<reference evidence="11" key="1">
    <citation type="journal article" date="2023" name="G3 (Bethesda)">
        <title>Whole genome assemblies of Zophobas morio and Tenebrio molitor.</title>
        <authorList>
            <person name="Kaur S."/>
            <person name="Stinson S.A."/>
            <person name="diCenzo G.C."/>
        </authorList>
    </citation>
    <scope>NUCLEOTIDE SEQUENCE</scope>
    <source>
        <strain evidence="11">QUZm001</strain>
    </source>
</reference>
<dbReference type="PANTHER" id="PTHR21137:SF35">
    <property type="entry name" value="ODORANT RECEPTOR 19A-RELATED"/>
    <property type="match status" value="1"/>
</dbReference>
<accession>A0AA38J2D9</accession>
<sequence length="328" mass="38002">MKHFDWWLPLKYNVTVLRLAGLWPKDEVYGQNIYTFYAIFIWVLLTGSQNLFLVATIYFTYDNLETFTIVITVTDVLTSFKVYMFTKNIRLLKDLMISLNTDLFQPRNQNQIDLAWISLNLWKMTYAVFNTMAAASVSFWLILPILDNSFRAGRLPIISWYPYDIKISPFYELAYIHQCLASYYLAAAIANIDLMIAALMMHVGIQCDILCDNFKKLQYLKSTRKTEDNFSKNIIVYVEHHRQILSFAKSSNEFSDKILLGQFATSTIAIAVSLFEMSLVDPLSGTSLSHLVYLSTMIFQVLLYCWYGNETEVKVSTIIVHIVLADFR</sequence>
<dbReference type="GO" id="GO:0005549">
    <property type="term" value="F:odorant binding"/>
    <property type="evidence" value="ECO:0007669"/>
    <property type="project" value="InterPro"/>
</dbReference>
<evidence type="ECO:0000256" key="6">
    <source>
        <dbReference type="ARBA" id="ARBA00022989"/>
    </source>
</evidence>
<proteinExistence type="predicted"/>
<dbReference type="InterPro" id="IPR004117">
    <property type="entry name" value="7tm6_olfct_rcpt"/>
</dbReference>
<dbReference type="AlphaFoldDB" id="A0AA38J2D9"/>
<evidence type="ECO:0000256" key="1">
    <source>
        <dbReference type="ARBA" id="ARBA00004651"/>
    </source>
</evidence>
<protein>
    <recommendedName>
        <fullName evidence="13">Odorant receptor</fullName>
    </recommendedName>
</protein>
<keyword evidence="5" id="KW-0552">Olfaction</keyword>
<keyword evidence="7 10" id="KW-0472">Membrane</keyword>
<name>A0AA38J2D9_9CUCU</name>
<keyword evidence="2" id="KW-1003">Cell membrane</keyword>
<comment type="caution">
    <text evidence="11">The sequence shown here is derived from an EMBL/GenBank/DDBJ whole genome shotgun (WGS) entry which is preliminary data.</text>
</comment>
<dbReference type="GO" id="GO:0005886">
    <property type="term" value="C:plasma membrane"/>
    <property type="evidence" value="ECO:0007669"/>
    <property type="project" value="UniProtKB-SubCell"/>
</dbReference>
<gene>
    <name evidence="11" type="ORF">Zmor_007630</name>
</gene>